<organism evidence="1 2">
    <name type="scientific">Pseudoalteromonas aurantia 208</name>
    <dbReference type="NCBI Taxonomy" id="1314867"/>
    <lineage>
        <taxon>Bacteria</taxon>
        <taxon>Pseudomonadati</taxon>
        <taxon>Pseudomonadota</taxon>
        <taxon>Gammaproteobacteria</taxon>
        <taxon>Alteromonadales</taxon>
        <taxon>Pseudoalteromonadaceae</taxon>
        <taxon>Pseudoalteromonas</taxon>
    </lineage>
</organism>
<proteinExistence type="predicted"/>
<protein>
    <recommendedName>
        <fullName evidence="3">Orphan protein</fullName>
    </recommendedName>
</protein>
<accession>A0ABR9EJA1</accession>
<keyword evidence="2" id="KW-1185">Reference proteome</keyword>
<evidence type="ECO:0000313" key="1">
    <source>
        <dbReference type="EMBL" id="MBE0371083.1"/>
    </source>
</evidence>
<evidence type="ECO:0008006" key="3">
    <source>
        <dbReference type="Google" id="ProtNLM"/>
    </source>
</evidence>
<sequence length="40" mass="4828">MTKKADIEKKFQKNAFFFVFTVEFDFLAPIYKSSKQNNEF</sequence>
<gene>
    <name evidence="1" type="ORF">PAUR_b1259</name>
</gene>
<dbReference type="Proteomes" id="UP000615755">
    <property type="component" value="Unassembled WGS sequence"/>
</dbReference>
<reference evidence="1 2" key="1">
    <citation type="submission" date="2015-03" db="EMBL/GenBank/DDBJ databases">
        <title>Genome sequence of Pseudoalteromonas aurantia.</title>
        <authorList>
            <person name="Xie B.-B."/>
            <person name="Rong J.-C."/>
            <person name="Qin Q.-L."/>
            <person name="Zhang Y.-Z."/>
        </authorList>
    </citation>
    <scope>NUCLEOTIDE SEQUENCE [LARGE SCALE GENOMIC DNA]</scope>
    <source>
        <strain evidence="1 2">208</strain>
    </source>
</reference>
<dbReference type="EMBL" id="AQGV01000015">
    <property type="protein sequence ID" value="MBE0371083.1"/>
    <property type="molecule type" value="Genomic_DNA"/>
</dbReference>
<comment type="caution">
    <text evidence="1">The sequence shown here is derived from an EMBL/GenBank/DDBJ whole genome shotgun (WGS) entry which is preliminary data.</text>
</comment>
<name>A0ABR9EJA1_9GAMM</name>
<evidence type="ECO:0000313" key="2">
    <source>
        <dbReference type="Proteomes" id="UP000615755"/>
    </source>
</evidence>